<name>A0A2H0YNA8_9BACT</name>
<dbReference type="CDD" id="cd04301">
    <property type="entry name" value="NAT_SF"/>
    <property type="match status" value="1"/>
</dbReference>
<comment type="caution">
    <text evidence="2">The sequence shown here is derived from an EMBL/GenBank/DDBJ whole genome shotgun (WGS) entry which is preliminary data.</text>
</comment>
<sequence length="162" mass="19326">MRIILRKLKPSDIKYFTKWWRDRFLLKLTSGVLKPISNQEVERCFNKMLSNKKDQHRLILLNNKNVIGHIAFYRITDKICGIQIIIGEKKYWGKGYGSSAIRIALKEIREYKYKKVCLEVRPDNLRAIEAYKKCGFKPCGFKKYPKNEFLPIVLKMFYDLKE</sequence>
<dbReference type="SUPFAM" id="SSF55729">
    <property type="entry name" value="Acyl-CoA N-acyltransferases (Nat)"/>
    <property type="match status" value="1"/>
</dbReference>
<dbReference type="Proteomes" id="UP000231472">
    <property type="component" value="Unassembled WGS sequence"/>
</dbReference>
<dbReference type="InterPro" id="IPR000182">
    <property type="entry name" value="GNAT_dom"/>
</dbReference>
<dbReference type="Pfam" id="PF13302">
    <property type="entry name" value="Acetyltransf_3"/>
    <property type="match status" value="1"/>
</dbReference>
<proteinExistence type="predicted"/>
<dbReference type="PROSITE" id="PS51186">
    <property type="entry name" value="GNAT"/>
    <property type="match status" value="1"/>
</dbReference>
<dbReference type="GO" id="GO:0016747">
    <property type="term" value="F:acyltransferase activity, transferring groups other than amino-acyl groups"/>
    <property type="evidence" value="ECO:0007669"/>
    <property type="project" value="InterPro"/>
</dbReference>
<dbReference type="AlphaFoldDB" id="A0A2H0YNA8"/>
<dbReference type="InterPro" id="IPR016181">
    <property type="entry name" value="Acyl_CoA_acyltransferase"/>
</dbReference>
<dbReference type="Gene3D" id="3.40.630.30">
    <property type="match status" value="1"/>
</dbReference>
<dbReference type="PANTHER" id="PTHR43415">
    <property type="entry name" value="SPERMIDINE N(1)-ACETYLTRANSFERASE"/>
    <property type="match status" value="1"/>
</dbReference>
<reference evidence="3" key="1">
    <citation type="submission" date="2017-09" db="EMBL/GenBank/DDBJ databases">
        <title>Depth-based differentiation of microbial function through sediment-hosted aquifers and enrichment of novel symbionts in the deep terrestrial subsurface.</title>
        <authorList>
            <person name="Probst A.J."/>
            <person name="Ladd B."/>
            <person name="Jarett J.K."/>
            <person name="Geller-Mcgrath D.E."/>
            <person name="Sieber C.M.K."/>
            <person name="Emerson J.B."/>
            <person name="Anantharaman K."/>
            <person name="Thomas B.C."/>
            <person name="Malmstrom R."/>
            <person name="Stieglmeier M."/>
            <person name="Klingl A."/>
            <person name="Woyke T."/>
            <person name="Ryan C.M."/>
            <person name="Banfield J.F."/>
        </authorList>
    </citation>
    <scope>NUCLEOTIDE SEQUENCE [LARGE SCALE GENOMIC DNA]</scope>
</reference>
<protein>
    <recommendedName>
        <fullName evidence="1">N-acetyltransferase domain-containing protein</fullName>
    </recommendedName>
</protein>
<evidence type="ECO:0000259" key="1">
    <source>
        <dbReference type="PROSITE" id="PS51186"/>
    </source>
</evidence>
<feature type="domain" description="N-acetyltransferase" evidence="1">
    <location>
        <begin position="3"/>
        <end position="159"/>
    </location>
</feature>
<accession>A0A2H0YNA8</accession>
<dbReference type="EMBL" id="PEYC01000042">
    <property type="protein sequence ID" value="PIS39995.1"/>
    <property type="molecule type" value="Genomic_DNA"/>
</dbReference>
<dbReference type="PANTHER" id="PTHR43415:SF3">
    <property type="entry name" value="GNAT-FAMILY ACETYLTRANSFERASE"/>
    <property type="match status" value="1"/>
</dbReference>
<evidence type="ECO:0000313" key="3">
    <source>
        <dbReference type="Proteomes" id="UP000231472"/>
    </source>
</evidence>
<gene>
    <name evidence="2" type="ORF">COT32_02160</name>
</gene>
<organism evidence="2 3">
    <name type="scientific">Candidatus Nealsonbacteria bacterium CG08_land_8_20_14_0_20_36_22</name>
    <dbReference type="NCBI Taxonomy" id="1974704"/>
    <lineage>
        <taxon>Bacteria</taxon>
        <taxon>Candidatus Nealsoniibacteriota</taxon>
    </lineage>
</organism>
<evidence type="ECO:0000313" key="2">
    <source>
        <dbReference type="EMBL" id="PIS39995.1"/>
    </source>
</evidence>